<dbReference type="InterPro" id="IPR025345">
    <property type="entry name" value="DUF4249"/>
</dbReference>
<name>A0A4Q9B9Y0_9BACT</name>
<reference evidence="1 2" key="1">
    <citation type="submission" date="2019-02" db="EMBL/GenBank/DDBJ databases">
        <title>Genome of a new Bacteroidetes strain.</title>
        <authorList>
            <person name="Pitt A."/>
        </authorList>
    </citation>
    <scope>NUCLEOTIDE SEQUENCE [LARGE SCALE GENOMIC DNA]</scope>
    <source>
        <strain evidence="1 2">103A-SOEBACH</strain>
    </source>
</reference>
<keyword evidence="2" id="KW-1185">Reference proteome</keyword>
<gene>
    <name evidence="1" type="ORF">EWU20_09475</name>
</gene>
<proteinExistence type="predicted"/>
<evidence type="ECO:0000313" key="1">
    <source>
        <dbReference type="EMBL" id="TBH72044.1"/>
    </source>
</evidence>
<organism evidence="1 2">
    <name type="scientific">Aquirufa antheringensis</name>
    <dbReference type="NCBI Taxonomy" id="2516559"/>
    <lineage>
        <taxon>Bacteria</taxon>
        <taxon>Pseudomonadati</taxon>
        <taxon>Bacteroidota</taxon>
        <taxon>Cytophagia</taxon>
        <taxon>Cytophagales</taxon>
        <taxon>Flectobacillaceae</taxon>
        <taxon>Aquirufa</taxon>
    </lineage>
</organism>
<dbReference type="Proteomes" id="UP000293583">
    <property type="component" value="Unassembled WGS sequence"/>
</dbReference>
<dbReference type="AlphaFoldDB" id="A0A4Q9B9Y0"/>
<evidence type="ECO:0000313" key="2">
    <source>
        <dbReference type="Proteomes" id="UP000293583"/>
    </source>
</evidence>
<accession>A0A4Q9B9Y0</accession>
<dbReference type="EMBL" id="SEWY01000004">
    <property type="protein sequence ID" value="TBH72044.1"/>
    <property type="molecule type" value="Genomic_DNA"/>
</dbReference>
<protein>
    <submittedName>
        <fullName evidence="1">DUF4249 domain-containing protein</fullName>
    </submittedName>
</protein>
<dbReference type="Pfam" id="PF14054">
    <property type="entry name" value="DUF4249"/>
    <property type="match status" value="1"/>
</dbReference>
<comment type="caution">
    <text evidence="1">The sequence shown here is derived from an EMBL/GenBank/DDBJ whole genome shotgun (WGS) entry which is preliminary data.</text>
</comment>
<sequence>MKIIQSKQRPFNYLSSAPLFLPSPIISPFKMKPIYLFLLLVALSSCEEVVTLPSPASDHYIVVEANLTNQNKAQQIILSRSQDYFDQTAAPKLSGAQVSVSDSLGNQFMFTEKVAASGLYSWEPTPQQPSIGKVGTTFTLQVKWQNEIITAKAKMNRVPAIDSVLYQYDEASNRQAADGQPKNGYDAQFYARDILGAGDCYRVKTYRNGVLFNDPINLTLAYDAGFQKGAMTDGLMFILPLRRSISPSLYQENDKIRVEIWSISEDEFNFYSQARLELNNAGLFSRPAANIPTNIKNTNPASKLQGTGWFGVSAVSAFETVVDPKKAKTGLK</sequence>